<protein>
    <submittedName>
        <fullName evidence="8">DUF202 domain-containing protein</fullName>
    </submittedName>
</protein>
<comment type="subcellular location">
    <subcellularLocation>
        <location evidence="1">Cell membrane</location>
        <topology evidence="1">Multi-pass membrane protein</topology>
    </subcellularLocation>
</comment>
<evidence type="ECO:0000313" key="9">
    <source>
        <dbReference type="Proteomes" id="UP000280296"/>
    </source>
</evidence>
<feature type="transmembrane region" description="Helical" evidence="6">
    <location>
        <begin position="67"/>
        <end position="87"/>
    </location>
</feature>
<evidence type="ECO:0000256" key="1">
    <source>
        <dbReference type="ARBA" id="ARBA00004651"/>
    </source>
</evidence>
<evidence type="ECO:0000256" key="4">
    <source>
        <dbReference type="ARBA" id="ARBA00022989"/>
    </source>
</evidence>
<dbReference type="Pfam" id="PF02656">
    <property type="entry name" value="DUF202"/>
    <property type="match status" value="1"/>
</dbReference>
<evidence type="ECO:0000256" key="2">
    <source>
        <dbReference type="ARBA" id="ARBA00022475"/>
    </source>
</evidence>
<accession>A0A432MNH3</accession>
<organism evidence="8 9">
    <name type="scientific">Tautonia sociabilis</name>
    <dbReference type="NCBI Taxonomy" id="2080755"/>
    <lineage>
        <taxon>Bacteria</taxon>
        <taxon>Pseudomonadati</taxon>
        <taxon>Planctomycetota</taxon>
        <taxon>Planctomycetia</taxon>
        <taxon>Isosphaerales</taxon>
        <taxon>Isosphaeraceae</taxon>
        <taxon>Tautonia</taxon>
    </lineage>
</organism>
<dbReference type="EMBL" id="RYZH01000005">
    <property type="protein sequence ID" value="RUL88993.1"/>
    <property type="molecule type" value="Genomic_DNA"/>
</dbReference>
<keyword evidence="4 6" id="KW-1133">Transmembrane helix</keyword>
<keyword evidence="9" id="KW-1185">Reference proteome</keyword>
<name>A0A432MNH3_9BACT</name>
<evidence type="ECO:0000313" key="8">
    <source>
        <dbReference type="EMBL" id="RUL88993.1"/>
    </source>
</evidence>
<dbReference type="InterPro" id="IPR052053">
    <property type="entry name" value="IM_YidH-like"/>
</dbReference>
<keyword evidence="2" id="KW-1003">Cell membrane</keyword>
<proteinExistence type="predicted"/>
<sequence>MSQSEPGPVGPEIDPRVILAAERTLLAWMRTGMALMGFGFVVARFGWFLREMAAVGNHPPEPGSGASLWIGTGLVGMGVWVLVGSTIRYRCYLGSLSRGDRALPGAGMGTAVALVLALLGVAMAAYLIVVGTGR</sequence>
<dbReference type="GO" id="GO:0005886">
    <property type="term" value="C:plasma membrane"/>
    <property type="evidence" value="ECO:0007669"/>
    <property type="project" value="UniProtKB-SubCell"/>
</dbReference>
<feature type="domain" description="DUF202" evidence="7">
    <location>
        <begin position="16"/>
        <end position="90"/>
    </location>
</feature>
<dbReference type="Proteomes" id="UP000280296">
    <property type="component" value="Unassembled WGS sequence"/>
</dbReference>
<evidence type="ECO:0000256" key="5">
    <source>
        <dbReference type="ARBA" id="ARBA00023136"/>
    </source>
</evidence>
<dbReference type="OrthoDB" id="582337at2"/>
<reference evidence="8 9" key="2">
    <citation type="submission" date="2019-01" db="EMBL/GenBank/DDBJ databases">
        <title>Tautonia sociabilis, a novel thermotolerant planctomycete of Isosphaeraceae family, isolated from a 4000 m deep subterranean habitat.</title>
        <authorList>
            <person name="Kovaleva O.L."/>
            <person name="Elcheninov A.G."/>
            <person name="Van Heerden E."/>
            <person name="Toshchakov S.V."/>
            <person name="Novikov A."/>
            <person name="Bonch-Osmolovskaya E.A."/>
            <person name="Kublanov I.V."/>
        </authorList>
    </citation>
    <scope>NUCLEOTIDE SEQUENCE [LARGE SCALE GENOMIC DNA]</scope>
    <source>
        <strain evidence="8 9">GM2012</strain>
    </source>
</reference>
<comment type="caution">
    <text evidence="8">The sequence shown here is derived from an EMBL/GenBank/DDBJ whole genome shotgun (WGS) entry which is preliminary data.</text>
</comment>
<keyword evidence="5 6" id="KW-0472">Membrane</keyword>
<evidence type="ECO:0000259" key="7">
    <source>
        <dbReference type="Pfam" id="PF02656"/>
    </source>
</evidence>
<evidence type="ECO:0000256" key="3">
    <source>
        <dbReference type="ARBA" id="ARBA00022692"/>
    </source>
</evidence>
<dbReference type="PANTHER" id="PTHR34187">
    <property type="entry name" value="FGR18P"/>
    <property type="match status" value="1"/>
</dbReference>
<gene>
    <name evidence="8" type="ORF">TsocGM_03785</name>
</gene>
<dbReference type="RefSeq" id="WP_126723987.1">
    <property type="nucleotide sequence ID" value="NZ_RYZH01000005.1"/>
</dbReference>
<evidence type="ECO:0000256" key="6">
    <source>
        <dbReference type="SAM" id="Phobius"/>
    </source>
</evidence>
<keyword evidence="3 6" id="KW-0812">Transmembrane</keyword>
<dbReference type="PANTHER" id="PTHR34187:SF2">
    <property type="entry name" value="DUF202 DOMAIN-CONTAINING PROTEIN"/>
    <property type="match status" value="1"/>
</dbReference>
<dbReference type="InterPro" id="IPR003807">
    <property type="entry name" value="DUF202"/>
</dbReference>
<dbReference type="AlphaFoldDB" id="A0A432MNH3"/>
<reference evidence="8 9" key="1">
    <citation type="submission" date="2018-12" db="EMBL/GenBank/DDBJ databases">
        <authorList>
            <person name="Toschakov S.V."/>
        </authorList>
    </citation>
    <scope>NUCLEOTIDE SEQUENCE [LARGE SCALE GENOMIC DNA]</scope>
    <source>
        <strain evidence="8 9">GM2012</strain>
    </source>
</reference>
<feature type="transmembrane region" description="Helical" evidence="6">
    <location>
        <begin position="108"/>
        <end position="129"/>
    </location>
</feature>
<feature type="transmembrane region" description="Helical" evidence="6">
    <location>
        <begin position="25"/>
        <end position="47"/>
    </location>
</feature>